<evidence type="ECO:0000313" key="2">
    <source>
        <dbReference type="Proteomes" id="UP001519863"/>
    </source>
</evidence>
<evidence type="ECO:0000313" key="1">
    <source>
        <dbReference type="EMBL" id="MBW6440368.1"/>
    </source>
</evidence>
<organism evidence="1 2">
    <name type="scientific">Actinoplanes hulinensis</name>
    <dbReference type="NCBI Taxonomy" id="1144547"/>
    <lineage>
        <taxon>Bacteria</taxon>
        <taxon>Bacillati</taxon>
        <taxon>Actinomycetota</taxon>
        <taxon>Actinomycetes</taxon>
        <taxon>Micromonosporales</taxon>
        <taxon>Micromonosporaceae</taxon>
        <taxon>Actinoplanes</taxon>
    </lineage>
</organism>
<protein>
    <submittedName>
        <fullName evidence="1">Uncharacterized protein</fullName>
    </submittedName>
</protein>
<dbReference type="Proteomes" id="UP001519863">
    <property type="component" value="Unassembled WGS sequence"/>
</dbReference>
<dbReference type="EMBL" id="JAHXZI010000046">
    <property type="protein sequence ID" value="MBW6440368.1"/>
    <property type="molecule type" value="Genomic_DNA"/>
</dbReference>
<proteinExistence type="predicted"/>
<sequence>MEGIGFNSSYAEVLEAYPDFAMVFGGNAEFAYGEVDVPGNRDATYDIRVQQDLVDRIDLEMRGEACY</sequence>
<name>A0ABS7BHI0_9ACTN</name>
<comment type="caution">
    <text evidence="1">The sequence shown here is derived from an EMBL/GenBank/DDBJ whole genome shotgun (WGS) entry which is preliminary data.</text>
</comment>
<reference evidence="1 2" key="1">
    <citation type="journal article" date="2013" name="Antonie Van Leeuwenhoek">
        <title>Actinoplanes hulinensis sp. nov., a novel actinomycete isolated from soybean root (Glycine max (L.) Merr).</title>
        <authorList>
            <person name="Shen Y."/>
            <person name="Liu C."/>
            <person name="Wang X."/>
            <person name="Zhao J."/>
            <person name="Jia F."/>
            <person name="Zhang Y."/>
            <person name="Wang L."/>
            <person name="Yang D."/>
            <person name="Xiang W."/>
        </authorList>
    </citation>
    <scope>NUCLEOTIDE SEQUENCE [LARGE SCALE GENOMIC DNA]</scope>
    <source>
        <strain evidence="1 2">NEAU-M9</strain>
    </source>
</reference>
<keyword evidence="2" id="KW-1185">Reference proteome</keyword>
<dbReference type="RefSeq" id="WP_220149469.1">
    <property type="nucleotide sequence ID" value="NZ_JAHXZI010000046.1"/>
</dbReference>
<accession>A0ABS7BHI0</accession>
<gene>
    <name evidence="1" type="ORF">KZ829_42275</name>
</gene>